<dbReference type="PANTHER" id="PTHR48107">
    <property type="entry name" value="NADPH-DEPENDENT ALDEHYDE REDUCTASE-LIKE PROTEIN, CHLOROPLASTIC-RELATED"/>
    <property type="match status" value="1"/>
</dbReference>
<reference evidence="3 4" key="1">
    <citation type="submission" date="2020-06" db="EMBL/GenBank/DDBJ databases">
        <title>Taxonomy, biology and ecology of Rhodococcus bacteria occurring in California pistachio and other woody hosts as revealed by genome sequence analyses.</title>
        <authorList>
            <person name="Gai Y."/>
            <person name="Riely B."/>
        </authorList>
    </citation>
    <scope>NUCLEOTIDE SEQUENCE [LARGE SCALE GENOMIC DNA]</scope>
    <source>
        <strain evidence="3 4">BP-281</strain>
    </source>
</reference>
<comment type="caution">
    <text evidence="3">The sequence shown here is derived from an EMBL/GenBank/DDBJ whole genome shotgun (WGS) entry which is preliminary data.</text>
</comment>
<protein>
    <submittedName>
        <fullName evidence="3">SDR family oxidoreductase</fullName>
    </submittedName>
</protein>
<evidence type="ECO:0000313" key="4">
    <source>
        <dbReference type="Proteomes" id="UP000825228"/>
    </source>
</evidence>
<name>A0ABS7P7X9_9NOCA</name>
<dbReference type="InterPro" id="IPR020904">
    <property type="entry name" value="Sc_DH/Rdtase_CS"/>
</dbReference>
<evidence type="ECO:0000256" key="1">
    <source>
        <dbReference type="ARBA" id="ARBA00006484"/>
    </source>
</evidence>
<dbReference type="InterPro" id="IPR036291">
    <property type="entry name" value="NAD(P)-bd_dom_sf"/>
</dbReference>
<keyword evidence="4" id="KW-1185">Reference proteome</keyword>
<evidence type="ECO:0000313" key="3">
    <source>
        <dbReference type="EMBL" id="MBY6367749.1"/>
    </source>
</evidence>
<proteinExistence type="inferred from homology"/>
<dbReference type="InterPro" id="IPR002347">
    <property type="entry name" value="SDR_fam"/>
</dbReference>
<dbReference type="PRINTS" id="PR00081">
    <property type="entry name" value="GDHRDH"/>
</dbReference>
<dbReference type="SUPFAM" id="SSF51735">
    <property type="entry name" value="NAD(P)-binding Rossmann-fold domains"/>
    <property type="match status" value="1"/>
</dbReference>
<gene>
    <name evidence="3" type="ORF">HQ603_13390</name>
</gene>
<dbReference type="NCBIfam" id="NF009389">
    <property type="entry name" value="PRK12748.1"/>
    <property type="match status" value="1"/>
</dbReference>
<dbReference type="Proteomes" id="UP000825228">
    <property type="component" value="Unassembled WGS sequence"/>
</dbReference>
<dbReference type="EMBL" id="JABUBU010000013">
    <property type="protein sequence ID" value="MBY6367749.1"/>
    <property type="molecule type" value="Genomic_DNA"/>
</dbReference>
<comment type="similarity">
    <text evidence="1">Belongs to the short-chain dehydrogenases/reductases (SDR) family.</text>
</comment>
<dbReference type="PANTHER" id="PTHR48107:SF7">
    <property type="entry name" value="RE15974P"/>
    <property type="match status" value="1"/>
</dbReference>
<sequence length="271" mass="27905">MAGVSVRDPYLLLGRTAVVTGVSRRVGIGHAVARRLAEFGANVVCHHHSPHDDEQPWGGDDVAAVVDSVRSRLTAGARLLDVSGDLTDPDAPEALIDRGAAEFGAVDILVCNQALSGSDGPLGALTAAALDRHFAVNARTSILLAQGFAARHVPDRPGSIVFLTSGQHLGPMPGEIAYAAAKAALAGVTTTIADQLADAGIRVNTVNPGPTDTGYLSPADHAAVAARFPTGRIGTPDDAARLIAWLCTDDAAWITGQVVDSEGGFRRGPYA</sequence>
<accession>A0ABS7P7X9</accession>
<keyword evidence="2" id="KW-0560">Oxidoreductase</keyword>
<dbReference type="PROSITE" id="PS00061">
    <property type="entry name" value="ADH_SHORT"/>
    <property type="match status" value="1"/>
</dbReference>
<dbReference type="Gene3D" id="3.40.50.720">
    <property type="entry name" value="NAD(P)-binding Rossmann-like Domain"/>
    <property type="match status" value="1"/>
</dbReference>
<organism evidence="3 4">
    <name type="scientific">Rhodococcoides corynebacterioides</name>
    <dbReference type="NCBI Taxonomy" id="53972"/>
    <lineage>
        <taxon>Bacteria</taxon>
        <taxon>Bacillati</taxon>
        <taxon>Actinomycetota</taxon>
        <taxon>Actinomycetes</taxon>
        <taxon>Mycobacteriales</taxon>
        <taxon>Nocardiaceae</taxon>
        <taxon>Rhodococcoides</taxon>
    </lineage>
</organism>
<dbReference type="Pfam" id="PF13561">
    <property type="entry name" value="adh_short_C2"/>
    <property type="match status" value="1"/>
</dbReference>
<evidence type="ECO:0000256" key="2">
    <source>
        <dbReference type="ARBA" id="ARBA00023002"/>
    </source>
</evidence>
<dbReference type="PRINTS" id="PR00080">
    <property type="entry name" value="SDRFAMILY"/>
</dbReference>